<comment type="caution">
    <text evidence="2">The sequence shown here is derived from an EMBL/GenBank/DDBJ whole genome shotgun (WGS) entry which is preliminary data.</text>
</comment>
<dbReference type="PROSITE" id="PS51257">
    <property type="entry name" value="PROKAR_LIPOPROTEIN"/>
    <property type="match status" value="1"/>
</dbReference>
<dbReference type="Proteomes" id="UP000317010">
    <property type="component" value="Unassembled WGS sequence"/>
</dbReference>
<proteinExistence type="predicted"/>
<dbReference type="AlphaFoldDB" id="A0A562UF28"/>
<evidence type="ECO:0000313" key="3">
    <source>
        <dbReference type="Proteomes" id="UP000317010"/>
    </source>
</evidence>
<dbReference type="OrthoDB" id="939585at2"/>
<gene>
    <name evidence="2" type="ORF">JN11_00110</name>
</gene>
<feature type="compositionally biased region" description="Low complexity" evidence="1">
    <location>
        <begin position="182"/>
        <end position="235"/>
    </location>
</feature>
<organism evidence="2 3">
    <name type="scientific">Mucilaginibacter frigoritolerans</name>
    <dbReference type="NCBI Taxonomy" id="652788"/>
    <lineage>
        <taxon>Bacteria</taxon>
        <taxon>Pseudomonadati</taxon>
        <taxon>Bacteroidota</taxon>
        <taxon>Sphingobacteriia</taxon>
        <taxon>Sphingobacteriales</taxon>
        <taxon>Sphingobacteriaceae</taxon>
        <taxon>Mucilaginibacter</taxon>
    </lineage>
</organism>
<evidence type="ECO:0000313" key="2">
    <source>
        <dbReference type="EMBL" id="TWJ04402.1"/>
    </source>
</evidence>
<dbReference type="EMBL" id="VLLI01000001">
    <property type="protein sequence ID" value="TWJ04402.1"/>
    <property type="molecule type" value="Genomic_DNA"/>
</dbReference>
<reference evidence="2 3" key="1">
    <citation type="submission" date="2019-07" db="EMBL/GenBank/DDBJ databases">
        <title>Genomic Encyclopedia of Archaeal and Bacterial Type Strains, Phase II (KMG-II): from individual species to whole genera.</title>
        <authorList>
            <person name="Goeker M."/>
        </authorList>
    </citation>
    <scope>NUCLEOTIDE SEQUENCE [LARGE SCALE GENOMIC DNA]</scope>
    <source>
        <strain evidence="2 3">ATCC BAA-1854</strain>
    </source>
</reference>
<evidence type="ECO:0000256" key="1">
    <source>
        <dbReference type="SAM" id="MobiDB-lite"/>
    </source>
</evidence>
<dbReference type="RefSeq" id="WP_144908594.1">
    <property type="nucleotide sequence ID" value="NZ_VLLI01000001.1"/>
</dbReference>
<sequence length="244" mass="26969">MKKIFIVLSAVAILAAGCTQNPPQQNNVTIESNNAPAGFDVNKLAQLVKTSTDPQTLEKAINDPNNHVSNLDLDKDGNIDYLKVEEPSQNRLNVVDDVSDADSVTIAHIKVDPTQNNTADLSVQGNPNYVGNDNYYHSSFSLTDFLLLSYLMRPHAYYMPMYHYGYYPSYYTRTRTYTTFRPTTSSAMSTRSSRSSLSSPSRSQRSFSTRSPSTVRSGGFGHSSSSSSGRSSFGRSRGGFGRRR</sequence>
<protein>
    <submittedName>
        <fullName evidence="2">Uncharacterized protein</fullName>
    </submittedName>
</protein>
<name>A0A562UF28_9SPHI</name>
<feature type="region of interest" description="Disordered" evidence="1">
    <location>
        <begin position="182"/>
        <end position="244"/>
    </location>
</feature>
<accession>A0A562UF28</accession>
<keyword evidence="3" id="KW-1185">Reference proteome</keyword>